<gene>
    <name evidence="2" type="ORF">X777_12465</name>
</gene>
<sequence>MTDENESFSINNNNNINNTSNSKNNGISKLFDSMVSRMLSIRRGSVPADMSELRHEPFSRNNWRPGDVYRKIN</sequence>
<feature type="region of interest" description="Disordered" evidence="1">
    <location>
        <begin position="1"/>
        <end position="27"/>
    </location>
</feature>
<accession>A0A026W0Z7</accession>
<evidence type="ECO:0000256" key="1">
    <source>
        <dbReference type="SAM" id="MobiDB-lite"/>
    </source>
</evidence>
<keyword evidence="3" id="KW-1185">Reference proteome</keyword>
<dbReference type="AlphaFoldDB" id="A0A026W0Z7"/>
<name>A0A026W0Z7_OOCBI</name>
<feature type="compositionally biased region" description="Low complexity" evidence="1">
    <location>
        <begin position="7"/>
        <end position="27"/>
    </location>
</feature>
<evidence type="ECO:0000313" key="2">
    <source>
        <dbReference type="EMBL" id="EZA49256.1"/>
    </source>
</evidence>
<dbReference type="STRING" id="2015173.A0A026W0Z7"/>
<proteinExistence type="predicted"/>
<dbReference type="EMBL" id="KK107529">
    <property type="protein sequence ID" value="EZA49256.1"/>
    <property type="molecule type" value="Genomic_DNA"/>
</dbReference>
<protein>
    <submittedName>
        <fullName evidence="2">Uncharacterized protein</fullName>
    </submittedName>
</protein>
<reference evidence="2 3" key="1">
    <citation type="journal article" date="2014" name="Curr. Biol.">
        <title>The genome of the clonal raider ant Cerapachys biroi.</title>
        <authorList>
            <person name="Oxley P.R."/>
            <person name="Ji L."/>
            <person name="Fetter-Pruneda I."/>
            <person name="McKenzie S.K."/>
            <person name="Li C."/>
            <person name="Hu H."/>
            <person name="Zhang G."/>
            <person name="Kronauer D.J."/>
        </authorList>
    </citation>
    <scope>NUCLEOTIDE SEQUENCE [LARGE SCALE GENOMIC DNA]</scope>
</reference>
<organism evidence="2 3">
    <name type="scientific">Ooceraea biroi</name>
    <name type="common">Clonal raider ant</name>
    <name type="synonym">Cerapachys biroi</name>
    <dbReference type="NCBI Taxonomy" id="2015173"/>
    <lineage>
        <taxon>Eukaryota</taxon>
        <taxon>Metazoa</taxon>
        <taxon>Ecdysozoa</taxon>
        <taxon>Arthropoda</taxon>
        <taxon>Hexapoda</taxon>
        <taxon>Insecta</taxon>
        <taxon>Pterygota</taxon>
        <taxon>Neoptera</taxon>
        <taxon>Endopterygota</taxon>
        <taxon>Hymenoptera</taxon>
        <taxon>Apocrita</taxon>
        <taxon>Aculeata</taxon>
        <taxon>Formicoidea</taxon>
        <taxon>Formicidae</taxon>
        <taxon>Dorylinae</taxon>
        <taxon>Ooceraea</taxon>
    </lineage>
</organism>
<evidence type="ECO:0000313" key="3">
    <source>
        <dbReference type="Proteomes" id="UP000053097"/>
    </source>
</evidence>
<dbReference type="Proteomes" id="UP000053097">
    <property type="component" value="Unassembled WGS sequence"/>
</dbReference>
<feature type="region of interest" description="Disordered" evidence="1">
    <location>
        <begin position="47"/>
        <end position="73"/>
    </location>
</feature>